<organism evidence="1 2">
    <name type="scientific">Massilia violaceinigra</name>
    <dbReference type="NCBI Taxonomy" id="2045208"/>
    <lineage>
        <taxon>Bacteria</taxon>
        <taxon>Pseudomonadati</taxon>
        <taxon>Pseudomonadota</taxon>
        <taxon>Betaproteobacteria</taxon>
        <taxon>Burkholderiales</taxon>
        <taxon>Oxalobacteraceae</taxon>
        <taxon>Telluria group</taxon>
        <taxon>Massilia</taxon>
    </lineage>
</organism>
<dbReference type="Proteomes" id="UP000229897">
    <property type="component" value="Chromosome"/>
</dbReference>
<reference evidence="1" key="1">
    <citation type="submission" date="2017-10" db="EMBL/GenBank/DDBJ databases">
        <title>Massilia psychrophilum sp. nov., a novel purple-pigmented bacterium isolated from Tianshan glacier, Xinjiang Municipality, China.</title>
        <authorList>
            <person name="Wang H."/>
        </authorList>
    </citation>
    <scope>NUCLEOTIDE SEQUENCE [LARGE SCALE GENOMIC DNA]</scope>
    <source>
        <strain evidence="1">B2</strain>
    </source>
</reference>
<dbReference type="KEGG" id="mass:CR152_29320"/>
<gene>
    <name evidence="1" type="ORF">CR152_29320</name>
</gene>
<sequence length="82" mass="9228">MTPAVVTALLQVAARSYDEAGCQAVALLHGIRDDDRSLRAARFKEIDELLARTPPGFAETRLQLLRMHYSFSSSDWKHGDRQ</sequence>
<keyword evidence="2" id="KW-1185">Reference proteome</keyword>
<proteinExistence type="predicted"/>
<evidence type="ECO:0000313" key="1">
    <source>
        <dbReference type="EMBL" id="ATQ78157.1"/>
    </source>
</evidence>
<dbReference type="EMBL" id="CP024608">
    <property type="protein sequence ID" value="ATQ78157.1"/>
    <property type="molecule type" value="Genomic_DNA"/>
</dbReference>
<evidence type="ECO:0000313" key="2">
    <source>
        <dbReference type="Proteomes" id="UP000229897"/>
    </source>
</evidence>
<name>A0A2D2DT71_9BURK</name>
<accession>A0A2D2DT71</accession>
<protein>
    <submittedName>
        <fullName evidence="1">Uncharacterized protein</fullName>
    </submittedName>
</protein>
<dbReference type="AlphaFoldDB" id="A0A2D2DT71"/>